<name>A0ABU6MC63_9BACI</name>
<dbReference type="NCBIfam" id="NF047422">
    <property type="entry name" value="YfmF_fam"/>
    <property type="match status" value="1"/>
</dbReference>
<feature type="domain" description="Peptidase M16 C-terminal" evidence="1">
    <location>
        <begin position="183"/>
        <end position="355"/>
    </location>
</feature>
<evidence type="ECO:0000313" key="3">
    <source>
        <dbReference type="Proteomes" id="UP001341444"/>
    </source>
</evidence>
<dbReference type="SUPFAM" id="SSF63411">
    <property type="entry name" value="LuxS/MPP-like metallohydrolase"/>
    <property type="match status" value="2"/>
</dbReference>
<proteinExistence type="predicted"/>
<dbReference type="PANTHER" id="PTHR11851">
    <property type="entry name" value="METALLOPROTEASE"/>
    <property type="match status" value="1"/>
</dbReference>
<evidence type="ECO:0000313" key="2">
    <source>
        <dbReference type="EMBL" id="MED1202008.1"/>
    </source>
</evidence>
<gene>
    <name evidence="2" type="ORF">P4T90_02755</name>
</gene>
<keyword evidence="3" id="KW-1185">Reference proteome</keyword>
<dbReference type="InterPro" id="IPR007863">
    <property type="entry name" value="Peptidase_M16_C"/>
</dbReference>
<dbReference type="RefSeq" id="WP_066264575.1">
    <property type="nucleotide sequence ID" value="NZ_JARMAB010000004.1"/>
</dbReference>
<dbReference type="EMBL" id="JARMAB010000004">
    <property type="protein sequence ID" value="MED1202008.1"/>
    <property type="molecule type" value="Genomic_DNA"/>
</dbReference>
<dbReference type="Pfam" id="PF05193">
    <property type="entry name" value="Peptidase_M16_C"/>
    <property type="match status" value="1"/>
</dbReference>
<sequence>MTVNEIIKKKNGFNLHIVKTSKYKTNTLIWKMKAPLTSDTVTLRALLPNVLQSSTKIYPTTTALRSYLDDLYGAGFFVDLAKKGEYHVISFTIDIANEKFLKDTTPLLKKGIDFLSEVLLNPNAENEAFHAETVEKEKRTLKQRIQSIYDDKMRYSSVRLVEEMCEGEPYALEANGEKESIHSITPESLYQYYKSALNEDELDLYVIGDVEEHEVEEFCERLQFESRTPQVVETRKQHQVEKVKEIKETQEVKQGKLNIGFRTNITYGDPNYFALQMFNGIFGGFSHSKLFINVREKASLAYYAASRLESHKGLMMVMSGIENKNYNQAVTIINEQFDEMKKGNFSEDEIKQTKAVINNQLLETVDTARGLVEILYHNVVAKQDLKFELWIEGTEKVTKEQIVETAKKIEMDTIYFLTGAEE</sequence>
<evidence type="ECO:0000259" key="1">
    <source>
        <dbReference type="Pfam" id="PF05193"/>
    </source>
</evidence>
<accession>A0ABU6MC63</accession>
<reference evidence="2 3" key="1">
    <citation type="submission" date="2023-03" db="EMBL/GenBank/DDBJ databases">
        <title>Bacillus Genome Sequencing.</title>
        <authorList>
            <person name="Dunlap C."/>
        </authorList>
    </citation>
    <scope>NUCLEOTIDE SEQUENCE [LARGE SCALE GENOMIC DNA]</scope>
    <source>
        <strain evidence="2 3">B-23453</strain>
    </source>
</reference>
<dbReference type="Gene3D" id="3.30.830.10">
    <property type="entry name" value="Metalloenzyme, LuxS/M16 peptidase-like"/>
    <property type="match status" value="2"/>
</dbReference>
<dbReference type="InterPro" id="IPR050361">
    <property type="entry name" value="MPP/UQCRC_Complex"/>
</dbReference>
<dbReference type="PANTHER" id="PTHR11851:SF186">
    <property type="entry name" value="INACTIVE METALLOPROTEASE YMFF-RELATED"/>
    <property type="match status" value="1"/>
</dbReference>
<protein>
    <submittedName>
        <fullName evidence="2">Pitrilysin family protein</fullName>
    </submittedName>
</protein>
<dbReference type="Proteomes" id="UP001341444">
    <property type="component" value="Unassembled WGS sequence"/>
</dbReference>
<organism evidence="2 3">
    <name type="scientific">Heyndrickxia acidicola</name>
    <dbReference type="NCBI Taxonomy" id="209389"/>
    <lineage>
        <taxon>Bacteria</taxon>
        <taxon>Bacillati</taxon>
        <taxon>Bacillota</taxon>
        <taxon>Bacilli</taxon>
        <taxon>Bacillales</taxon>
        <taxon>Bacillaceae</taxon>
        <taxon>Heyndrickxia</taxon>
    </lineage>
</organism>
<dbReference type="InterPro" id="IPR011249">
    <property type="entry name" value="Metalloenz_LuxS/M16"/>
</dbReference>
<comment type="caution">
    <text evidence="2">The sequence shown here is derived from an EMBL/GenBank/DDBJ whole genome shotgun (WGS) entry which is preliminary data.</text>
</comment>